<reference evidence="2 3" key="1">
    <citation type="submission" date="2018-04" db="EMBL/GenBank/DDBJ databases">
        <title>Novel Campyloabacter and Helicobacter Species and Strains.</title>
        <authorList>
            <person name="Mannion A.J."/>
            <person name="Shen Z."/>
            <person name="Fox J.G."/>
        </authorList>
    </citation>
    <scope>NUCLEOTIDE SEQUENCE [LARGE SCALE GENOMIC DNA]</scope>
    <source>
        <strain evidence="2 3">MIT 99-5101</strain>
    </source>
</reference>
<comment type="caution">
    <text evidence="2">The sequence shown here is derived from an EMBL/GenBank/DDBJ whole genome shotgun (WGS) entry which is preliminary data.</text>
</comment>
<protein>
    <recommendedName>
        <fullName evidence="4">Major outer membrane protein</fullName>
    </recommendedName>
</protein>
<dbReference type="OrthoDB" id="5314481at2"/>
<sequence length="452" mass="50025">MDIKSSLSLVGLLALAANANAQSLEEAIKGIDVSGFLRYEYEDNRFKNPQFNKDGEKSGDVEHTWHAEAEFKIPASENIALNLGIYYENSQNTNHGKGVDLNEDGTIENSESFLGYGLGSGKDNSFGVSTFNAVITPDSTSTNITLGKMRLDTPLNDVGEDRGTGILFVNSDLPSVSLVAGAFDSWALDDTKDDLPQETSITKPLYLLAGIGNWEFDFGNVESQLWYFHIDDIVDSAFFYQLGFYQDFFHLSGQYAYTQTQSSGVATLVQALGGAYNRMQTKSDFISLEAGVDLAKLEIPLGLNLGYITNTKDNFAVSLDDEGALQMAGAVWFDNYDATGVNFSAIGGAINKNTEKDLDVFYASLSYDLLENLNIGIDYVNGKNKVKDIPNRTTTDIDFYEITPNLTWGYNENLEIYTYYAFLKTERSGSYISPQTDSEDRNQFKVEIVYAF</sequence>
<dbReference type="SUPFAM" id="SSF56935">
    <property type="entry name" value="Porins"/>
    <property type="match status" value="1"/>
</dbReference>
<feature type="signal peptide" evidence="1">
    <location>
        <begin position="1"/>
        <end position="21"/>
    </location>
</feature>
<dbReference type="InterPro" id="IPR008439">
    <property type="entry name" value="Campylo_MOMP"/>
</dbReference>
<keyword evidence="3" id="KW-1185">Reference proteome</keyword>
<evidence type="ECO:0000256" key="1">
    <source>
        <dbReference type="SAM" id="SignalP"/>
    </source>
</evidence>
<organism evidence="2 3">
    <name type="scientific">Helicobacter ganmani</name>
    <dbReference type="NCBI Taxonomy" id="60246"/>
    <lineage>
        <taxon>Bacteria</taxon>
        <taxon>Pseudomonadati</taxon>
        <taxon>Campylobacterota</taxon>
        <taxon>Epsilonproteobacteria</taxon>
        <taxon>Campylobacterales</taxon>
        <taxon>Helicobacteraceae</taxon>
        <taxon>Helicobacter</taxon>
    </lineage>
</organism>
<evidence type="ECO:0000313" key="3">
    <source>
        <dbReference type="Proteomes" id="UP000256650"/>
    </source>
</evidence>
<name>A0A3D8IGM3_9HELI</name>
<dbReference type="EMBL" id="NXLS01000001">
    <property type="protein sequence ID" value="RDU64349.1"/>
    <property type="molecule type" value="Genomic_DNA"/>
</dbReference>
<feature type="chain" id="PRO_5017738458" description="Major outer membrane protein" evidence="1">
    <location>
        <begin position="22"/>
        <end position="452"/>
    </location>
</feature>
<proteinExistence type="predicted"/>
<dbReference type="GeneID" id="82534796"/>
<gene>
    <name evidence="2" type="ORF">CQA43_00615</name>
</gene>
<dbReference type="Pfam" id="PF05538">
    <property type="entry name" value="Campylo_MOMP"/>
    <property type="match status" value="1"/>
</dbReference>
<dbReference type="Proteomes" id="UP000256650">
    <property type="component" value="Unassembled WGS sequence"/>
</dbReference>
<accession>A0A3D8IGM3</accession>
<dbReference type="AlphaFoldDB" id="A0A3D8IGM3"/>
<keyword evidence="1" id="KW-0732">Signal</keyword>
<evidence type="ECO:0000313" key="2">
    <source>
        <dbReference type="EMBL" id="RDU64349.1"/>
    </source>
</evidence>
<dbReference type="RefSeq" id="WP_115550683.1">
    <property type="nucleotide sequence ID" value="NZ_CAPHNE010000058.1"/>
</dbReference>
<evidence type="ECO:0008006" key="4">
    <source>
        <dbReference type="Google" id="ProtNLM"/>
    </source>
</evidence>